<name>A0A834P6K4_VESPE</name>
<feature type="region of interest" description="Disordered" evidence="1">
    <location>
        <begin position="81"/>
        <end position="106"/>
    </location>
</feature>
<evidence type="ECO:0000313" key="2">
    <source>
        <dbReference type="EMBL" id="KAF7429918.1"/>
    </source>
</evidence>
<comment type="caution">
    <text evidence="2">The sequence shown here is derived from an EMBL/GenBank/DDBJ whole genome shotgun (WGS) entry which is preliminary data.</text>
</comment>
<protein>
    <submittedName>
        <fullName evidence="2">Uncharacterized protein</fullName>
    </submittedName>
</protein>
<sequence>MRRSGSRTCWWNCSTSAGVVCHSSVPVEDQAIPTPNTLIAPKNSKVDSGQTGKSRRTCLEHFIVYRPSDIKHWPSLRKAHLGTPKNSSETARTMYHPLSNDHCPDH</sequence>
<evidence type="ECO:0000313" key="3">
    <source>
        <dbReference type="Proteomes" id="UP000600918"/>
    </source>
</evidence>
<organism evidence="2 3">
    <name type="scientific">Vespula pensylvanica</name>
    <name type="common">Western yellow jacket</name>
    <name type="synonym">Wasp</name>
    <dbReference type="NCBI Taxonomy" id="30213"/>
    <lineage>
        <taxon>Eukaryota</taxon>
        <taxon>Metazoa</taxon>
        <taxon>Ecdysozoa</taxon>
        <taxon>Arthropoda</taxon>
        <taxon>Hexapoda</taxon>
        <taxon>Insecta</taxon>
        <taxon>Pterygota</taxon>
        <taxon>Neoptera</taxon>
        <taxon>Endopterygota</taxon>
        <taxon>Hymenoptera</taxon>
        <taxon>Apocrita</taxon>
        <taxon>Aculeata</taxon>
        <taxon>Vespoidea</taxon>
        <taxon>Vespidae</taxon>
        <taxon>Vespinae</taxon>
        <taxon>Vespula</taxon>
    </lineage>
</organism>
<dbReference type="AlphaFoldDB" id="A0A834P6K4"/>
<gene>
    <name evidence="2" type="ORF">H0235_006316</name>
</gene>
<reference evidence="2" key="1">
    <citation type="journal article" date="2020" name="G3 (Bethesda)">
        <title>High-Quality Assemblies for Three Invasive Social Wasps from the &lt;i&gt;Vespula&lt;/i&gt; Genus.</title>
        <authorList>
            <person name="Harrop T.W.R."/>
            <person name="Guhlin J."/>
            <person name="McLaughlin G.M."/>
            <person name="Permina E."/>
            <person name="Stockwell P."/>
            <person name="Gilligan J."/>
            <person name="Le Lec M.F."/>
            <person name="Gruber M.A.M."/>
            <person name="Quinn O."/>
            <person name="Lovegrove M."/>
            <person name="Duncan E.J."/>
            <person name="Remnant E.J."/>
            <person name="Van Eeckhoven J."/>
            <person name="Graham B."/>
            <person name="Knapp R.A."/>
            <person name="Langford K.W."/>
            <person name="Kronenberg Z."/>
            <person name="Press M.O."/>
            <person name="Eacker S.M."/>
            <person name="Wilson-Rankin E.E."/>
            <person name="Purcell J."/>
            <person name="Lester P.J."/>
            <person name="Dearden P.K."/>
        </authorList>
    </citation>
    <scope>NUCLEOTIDE SEQUENCE</scope>
    <source>
        <strain evidence="2">Volc-1</strain>
    </source>
</reference>
<keyword evidence="3" id="KW-1185">Reference proteome</keyword>
<evidence type="ECO:0000256" key="1">
    <source>
        <dbReference type="SAM" id="MobiDB-lite"/>
    </source>
</evidence>
<dbReference type="Proteomes" id="UP000600918">
    <property type="component" value="Unassembled WGS sequence"/>
</dbReference>
<feature type="region of interest" description="Disordered" evidence="1">
    <location>
        <begin position="33"/>
        <end position="53"/>
    </location>
</feature>
<accession>A0A834P6K4</accession>
<proteinExistence type="predicted"/>
<dbReference type="EMBL" id="JACSDY010000004">
    <property type="protein sequence ID" value="KAF7429918.1"/>
    <property type="molecule type" value="Genomic_DNA"/>
</dbReference>